<gene>
    <name evidence="2" type="ORF">K435DRAFT_847630</name>
</gene>
<dbReference type="AlphaFoldDB" id="A0A4S8MXH2"/>
<proteinExistence type="predicted"/>
<evidence type="ECO:0000313" key="2">
    <source>
        <dbReference type="EMBL" id="THV07822.1"/>
    </source>
</evidence>
<evidence type="ECO:0000256" key="1">
    <source>
        <dbReference type="SAM" id="MobiDB-lite"/>
    </source>
</evidence>
<feature type="region of interest" description="Disordered" evidence="1">
    <location>
        <begin position="59"/>
        <end position="137"/>
    </location>
</feature>
<keyword evidence="3" id="KW-1185">Reference proteome</keyword>
<reference evidence="2 3" key="1">
    <citation type="journal article" date="2019" name="Nat. Ecol. Evol.">
        <title>Megaphylogeny resolves global patterns of mushroom evolution.</title>
        <authorList>
            <person name="Varga T."/>
            <person name="Krizsan K."/>
            <person name="Foldi C."/>
            <person name="Dima B."/>
            <person name="Sanchez-Garcia M."/>
            <person name="Sanchez-Ramirez S."/>
            <person name="Szollosi G.J."/>
            <person name="Szarkandi J.G."/>
            <person name="Papp V."/>
            <person name="Albert L."/>
            <person name="Andreopoulos W."/>
            <person name="Angelini C."/>
            <person name="Antonin V."/>
            <person name="Barry K.W."/>
            <person name="Bougher N.L."/>
            <person name="Buchanan P."/>
            <person name="Buyck B."/>
            <person name="Bense V."/>
            <person name="Catcheside P."/>
            <person name="Chovatia M."/>
            <person name="Cooper J."/>
            <person name="Damon W."/>
            <person name="Desjardin D."/>
            <person name="Finy P."/>
            <person name="Geml J."/>
            <person name="Haridas S."/>
            <person name="Hughes K."/>
            <person name="Justo A."/>
            <person name="Karasinski D."/>
            <person name="Kautmanova I."/>
            <person name="Kiss B."/>
            <person name="Kocsube S."/>
            <person name="Kotiranta H."/>
            <person name="LaButti K.M."/>
            <person name="Lechner B.E."/>
            <person name="Liimatainen K."/>
            <person name="Lipzen A."/>
            <person name="Lukacs Z."/>
            <person name="Mihaltcheva S."/>
            <person name="Morgado L.N."/>
            <person name="Niskanen T."/>
            <person name="Noordeloos M.E."/>
            <person name="Ohm R.A."/>
            <person name="Ortiz-Santana B."/>
            <person name="Ovrebo C."/>
            <person name="Racz N."/>
            <person name="Riley R."/>
            <person name="Savchenko A."/>
            <person name="Shiryaev A."/>
            <person name="Soop K."/>
            <person name="Spirin V."/>
            <person name="Szebenyi C."/>
            <person name="Tomsovsky M."/>
            <person name="Tulloss R.E."/>
            <person name="Uehling J."/>
            <person name="Grigoriev I.V."/>
            <person name="Vagvolgyi C."/>
            <person name="Papp T."/>
            <person name="Martin F.M."/>
            <person name="Miettinen O."/>
            <person name="Hibbett D.S."/>
            <person name="Nagy L.G."/>
        </authorList>
    </citation>
    <scope>NUCLEOTIDE SEQUENCE [LARGE SCALE GENOMIC DNA]</scope>
    <source>
        <strain evidence="2 3">CBS 962.96</strain>
    </source>
</reference>
<evidence type="ECO:0000313" key="3">
    <source>
        <dbReference type="Proteomes" id="UP000297245"/>
    </source>
</evidence>
<dbReference type="Proteomes" id="UP000297245">
    <property type="component" value="Unassembled WGS sequence"/>
</dbReference>
<protein>
    <submittedName>
        <fullName evidence="2">Uncharacterized protein</fullName>
    </submittedName>
</protein>
<dbReference type="EMBL" id="ML179036">
    <property type="protein sequence ID" value="THV07822.1"/>
    <property type="molecule type" value="Genomic_DNA"/>
</dbReference>
<sequence>MPRISSVPLFAARPRLPPPPIQLTALMDFTPELPDQPLMKNADFLHTVPHSTFVRFRPYDLGRRRTPRPATGTSARSLSQQPVDDPAPRSRSEPADPLLRASTSQLPVGARASTQPPTPEPEDRTPQASTSQAREIVAPNIRTIKISRPKGASSLGKKQLLQKIAMGSEGQHLADYVSKEAAKVLDPNLSYEHQEEGTLRSLETKVLRQFPALNSYEEMWPLKCLLIIECKNSCLREKNKIDKRIVDMASRNNPRRRA</sequence>
<accession>A0A4S8MXH2</accession>
<organism evidence="2 3">
    <name type="scientific">Dendrothele bispora (strain CBS 962.96)</name>
    <dbReference type="NCBI Taxonomy" id="1314807"/>
    <lineage>
        <taxon>Eukaryota</taxon>
        <taxon>Fungi</taxon>
        <taxon>Dikarya</taxon>
        <taxon>Basidiomycota</taxon>
        <taxon>Agaricomycotina</taxon>
        <taxon>Agaricomycetes</taxon>
        <taxon>Agaricomycetidae</taxon>
        <taxon>Agaricales</taxon>
        <taxon>Agaricales incertae sedis</taxon>
        <taxon>Dendrothele</taxon>
    </lineage>
</organism>
<name>A0A4S8MXH2_DENBC</name>